<keyword evidence="2" id="KW-1185">Reference proteome</keyword>
<dbReference type="OrthoDB" id="10388739at2759"/>
<accession>A0A6J0NIC3</accession>
<dbReference type="KEGG" id="rsz:108854734"/>
<dbReference type="Proteomes" id="UP000504610">
    <property type="component" value="Chromosome 4"/>
</dbReference>
<dbReference type="AlphaFoldDB" id="A0A6J0NIC3"/>
<dbReference type="RefSeq" id="XP_018483871.1">
    <property type="nucleotide sequence ID" value="XM_018628369.2"/>
</dbReference>
<evidence type="ECO:0000256" key="1">
    <source>
        <dbReference type="SAM" id="MobiDB-lite"/>
    </source>
</evidence>
<protein>
    <submittedName>
        <fullName evidence="3">ATP-dependent Clp protease proteolytic subunit 6, chloroplastic-like</fullName>
    </submittedName>
</protein>
<sequence length="80" mass="8523">MAGLAISPPLSLTFSSRARNAKPTSYLSHNQRNLTRGIVSALPSPYGDSLKAGLRPHHGLNGSEEVNQTLQSGNQALRRG</sequence>
<evidence type="ECO:0000313" key="2">
    <source>
        <dbReference type="Proteomes" id="UP000504610"/>
    </source>
</evidence>
<proteinExistence type="predicted"/>
<name>A0A6J0NIC3_RAPSA</name>
<reference evidence="2" key="1">
    <citation type="journal article" date="2019" name="Database">
        <title>The radish genome database (RadishGD): an integrated information resource for radish genomics.</title>
        <authorList>
            <person name="Yu H.J."/>
            <person name="Baek S."/>
            <person name="Lee Y.J."/>
            <person name="Cho A."/>
            <person name="Mun J.H."/>
        </authorList>
    </citation>
    <scope>NUCLEOTIDE SEQUENCE [LARGE SCALE GENOMIC DNA]</scope>
    <source>
        <strain evidence="2">cv. WK10039</strain>
    </source>
</reference>
<reference evidence="3" key="2">
    <citation type="submission" date="2025-08" db="UniProtKB">
        <authorList>
            <consortium name="RefSeq"/>
        </authorList>
    </citation>
    <scope>IDENTIFICATION</scope>
    <source>
        <tissue evidence="3">Leaf</tissue>
    </source>
</reference>
<evidence type="ECO:0000313" key="3">
    <source>
        <dbReference type="RefSeq" id="XP_018483871.1"/>
    </source>
</evidence>
<feature type="region of interest" description="Disordered" evidence="1">
    <location>
        <begin position="45"/>
        <end position="80"/>
    </location>
</feature>
<dbReference type="GeneID" id="108854734"/>
<organism evidence="2 3">
    <name type="scientific">Raphanus sativus</name>
    <name type="common">Radish</name>
    <name type="synonym">Raphanus raphanistrum var. sativus</name>
    <dbReference type="NCBI Taxonomy" id="3726"/>
    <lineage>
        <taxon>Eukaryota</taxon>
        <taxon>Viridiplantae</taxon>
        <taxon>Streptophyta</taxon>
        <taxon>Embryophyta</taxon>
        <taxon>Tracheophyta</taxon>
        <taxon>Spermatophyta</taxon>
        <taxon>Magnoliopsida</taxon>
        <taxon>eudicotyledons</taxon>
        <taxon>Gunneridae</taxon>
        <taxon>Pentapetalae</taxon>
        <taxon>rosids</taxon>
        <taxon>malvids</taxon>
        <taxon>Brassicales</taxon>
        <taxon>Brassicaceae</taxon>
        <taxon>Brassiceae</taxon>
        <taxon>Raphanus</taxon>
    </lineage>
</organism>
<gene>
    <name evidence="3" type="primary">LOC108854734</name>
</gene>
<feature type="compositionally biased region" description="Polar residues" evidence="1">
    <location>
        <begin position="64"/>
        <end position="80"/>
    </location>
</feature>